<feature type="transmembrane region" description="Helical" evidence="1">
    <location>
        <begin position="87"/>
        <end position="107"/>
    </location>
</feature>
<dbReference type="STRING" id="1703345.A3860_24410"/>
<feature type="transmembrane region" description="Helical" evidence="1">
    <location>
        <begin position="177"/>
        <end position="199"/>
    </location>
</feature>
<evidence type="ECO:0000256" key="1">
    <source>
        <dbReference type="SAM" id="Phobius"/>
    </source>
</evidence>
<evidence type="ECO:0008006" key="4">
    <source>
        <dbReference type="Google" id="ProtNLM"/>
    </source>
</evidence>
<keyword evidence="3" id="KW-1185">Reference proteome</keyword>
<evidence type="ECO:0000313" key="2">
    <source>
        <dbReference type="EMBL" id="OQP63488.1"/>
    </source>
</evidence>
<accession>A0A1V9FYY8</accession>
<dbReference type="EMBL" id="LVYD01000045">
    <property type="protein sequence ID" value="OQP63488.1"/>
    <property type="molecule type" value="Genomic_DNA"/>
</dbReference>
<dbReference type="Proteomes" id="UP000192796">
    <property type="component" value="Unassembled WGS sequence"/>
</dbReference>
<dbReference type="Pfam" id="PF12730">
    <property type="entry name" value="ABC2_membrane_4"/>
    <property type="match status" value="1"/>
</dbReference>
<feature type="transmembrane region" description="Helical" evidence="1">
    <location>
        <begin position="251"/>
        <end position="272"/>
    </location>
</feature>
<keyword evidence="1" id="KW-1133">Transmembrane helix</keyword>
<feature type="transmembrane region" description="Helical" evidence="1">
    <location>
        <begin position="134"/>
        <end position="162"/>
    </location>
</feature>
<gene>
    <name evidence="2" type="ORF">A3860_24410</name>
</gene>
<evidence type="ECO:0000313" key="3">
    <source>
        <dbReference type="Proteomes" id="UP000192796"/>
    </source>
</evidence>
<name>A0A1V9FYY8_9BACT</name>
<protein>
    <recommendedName>
        <fullName evidence="4">ABC transporter permease</fullName>
    </recommendedName>
</protein>
<reference evidence="2 3" key="1">
    <citation type="submission" date="2016-03" db="EMBL/GenBank/DDBJ databases">
        <title>Niastella vici sp. nov., isolated from farmland soil.</title>
        <authorList>
            <person name="Chen L."/>
            <person name="Wang D."/>
            <person name="Yang S."/>
            <person name="Wang G."/>
        </authorList>
    </citation>
    <scope>NUCLEOTIDE SEQUENCE [LARGE SCALE GENOMIC DNA]</scope>
    <source>
        <strain evidence="2 3">DJ57</strain>
    </source>
</reference>
<dbReference type="PANTHER" id="PTHR37305">
    <property type="entry name" value="INTEGRAL MEMBRANE PROTEIN-RELATED"/>
    <property type="match status" value="1"/>
</dbReference>
<feature type="transmembrane region" description="Helical" evidence="1">
    <location>
        <begin position="43"/>
        <end position="65"/>
    </location>
</feature>
<keyword evidence="1" id="KW-0472">Membrane</keyword>
<comment type="caution">
    <text evidence="2">The sequence shown here is derived from an EMBL/GenBank/DDBJ whole genome shotgun (WGS) entry which is preliminary data.</text>
</comment>
<dbReference type="CDD" id="cd21809">
    <property type="entry name" value="ABC-2_lan_permease-like"/>
    <property type="match status" value="1"/>
</dbReference>
<feature type="transmembrane region" description="Helical" evidence="1">
    <location>
        <begin position="206"/>
        <end position="226"/>
    </location>
</feature>
<keyword evidence="1" id="KW-0812">Transmembrane</keyword>
<sequence length="281" mass="32930">MYTNWLLPKTTWKIYLFKLLPNNMVASFILNTKAEFLKSRRTAAFWLTVVGAAFVPIVSSIRLLARPDHFIPVFKKDPWLRIINDDWQAGSFFLLPMFVILVTSLVVQIEYKNNTWKQVYASPRSMADIFMSRFIVIHTLILLAFILFNAFIIVTACAVNLFQKGYYFFDNPVPWKTLFALTAKLYFSVLAITSIQYWLSLRFRNFIIPVGIGLALLITGFMIHQWEQLYYYPYMYPAIFFVPDFQKKAGFIYNAQVFDLIWFAGVLLIAFWDMATRKEKG</sequence>
<proteinExistence type="predicted"/>
<dbReference type="PANTHER" id="PTHR37305:SF1">
    <property type="entry name" value="MEMBRANE PROTEIN"/>
    <property type="match status" value="1"/>
</dbReference>
<organism evidence="2 3">
    <name type="scientific">Niastella vici</name>
    <dbReference type="NCBI Taxonomy" id="1703345"/>
    <lineage>
        <taxon>Bacteria</taxon>
        <taxon>Pseudomonadati</taxon>
        <taxon>Bacteroidota</taxon>
        <taxon>Chitinophagia</taxon>
        <taxon>Chitinophagales</taxon>
        <taxon>Chitinophagaceae</taxon>
        <taxon>Niastella</taxon>
    </lineage>
</organism>
<dbReference type="AlphaFoldDB" id="A0A1V9FYY8"/>